<dbReference type="Pfam" id="PF00528">
    <property type="entry name" value="BPD_transp_1"/>
    <property type="match status" value="1"/>
</dbReference>
<sequence>MQVIRYVISRLLHAIPVVLGVTICVFLTIHLVPGDPVRIMMHGRIGDDEVAAIYHQLGMDRPLLVQYFDFVRHALTGNLGTSIVQKAPVTDLVLEKLWPTLLLLAFSTLISVLIAIPLGLVASFYRNRWPDHAIRLVSSIGFAMPSYWIGLLLILLFGLWLGWFPISGIGQGHLEILHHLFLPALTISLFLGPVLIQSLRSSMLDVLTSEYIEVARAKGVSEWRILTKHVMRNALIPVITVLAINISWLLSGAVIVEYVFGLPGLGSLLVRSVGYRDYPLIQGLSLVFGVLVVVINLLADLSYMLVDRRVLKA</sequence>
<feature type="domain" description="ABC transmembrane type-1" evidence="10">
    <location>
        <begin position="97"/>
        <end position="299"/>
    </location>
</feature>
<organism evidence="11">
    <name type="scientific">Brucella anthropi</name>
    <name type="common">Ochrobactrum anthropi</name>
    <dbReference type="NCBI Taxonomy" id="529"/>
    <lineage>
        <taxon>Bacteria</taxon>
        <taxon>Pseudomonadati</taxon>
        <taxon>Pseudomonadota</taxon>
        <taxon>Alphaproteobacteria</taxon>
        <taxon>Hyphomicrobiales</taxon>
        <taxon>Brucellaceae</taxon>
        <taxon>Brucella/Ochrobactrum group</taxon>
        <taxon>Brucella</taxon>
    </lineage>
</organism>
<gene>
    <name evidence="11" type="primary">dppB</name>
</gene>
<feature type="transmembrane region" description="Helical" evidence="9">
    <location>
        <begin position="234"/>
        <end position="260"/>
    </location>
</feature>
<dbReference type="GO" id="GO:0055085">
    <property type="term" value="P:transmembrane transport"/>
    <property type="evidence" value="ECO:0007669"/>
    <property type="project" value="InterPro"/>
</dbReference>
<dbReference type="PANTHER" id="PTHR43163:SF6">
    <property type="entry name" value="DIPEPTIDE TRANSPORT SYSTEM PERMEASE PROTEIN DPPB-RELATED"/>
    <property type="match status" value="1"/>
</dbReference>
<dbReference type="PANTHER" id="PTHR43163">
    <property type="entry name" value="DIPEPTIDE TRANSPORT SYSTEM PERMEASE PROTEIN DPPB-RELATED"/>
    <property type="match status" value="1"/>
</dbReference>
<evidence type="ECO:0000313" key="11">
    <source>
        <dbReference type="EMBL" id="BAA94700.1"/>
    </source>
</evidence>
<dbReference type="CDD" id="cd06261">
    <property type="entry name" value="TM_PBP2"/>
    <property type="match status" value="1"/>
</dbReference>
<dbReference type="InterPro" id="IPR035906">
    <property type="entry name" value="MetI-like_sf"/>
</dbReference>
<name>Q9LCD2_BRUAN</name>
<evidence type="ECO:0000256" key="2">
    <source>
        <dbReference type="ARBA" id="ARBA00009306"/>
    </source>
</evidence>
<dbReference type="Gene3D" id="1.10.3720.10">
    <property type="entry name" value="MetI-like"/>
    <property type="match status" value="1"/>
</dbReference>
<keyword evidence="3 9" id="KW-0813">Transport</keyword>
<evidence type="ECO:0000259" key="10">
    <source>
        <dbReference type="PROSITE" id="PS50928"/>
    </source>
</evidence>
<dbReference type="Pfam" id="PF19300">
    <property type="entry name" value="BPD_transp_1_N"/>
    <property type="match status" value="1"/>
</dbReference>
<evidence type="ECO:0000256" key="7">
    <source>
        <dbReference type="ARBA" id="ARBA00023136"/>
    </source>
</evidence>
<feature type="transmembrane region" description="Helical" evidence="9">
    <location>
        <begin position="280"/>
        <end position="299"/>
    </location>
</feature>
<dbReference type="AlphaFoldDB" id="Q9LCD2"/>
<dbReference type="EMBL" id="AB026907">
    <property type="protein sequence ID" value="BAA94700.1"/>
    <property type="molecule type" value="Genomic_DNA"/>
</dbReference>
<evidence type="ECO:0000256" key="4">
    <source>
        <dbReference type="ARBA" id="ARBA00022475"/>
    </source>
</evidence>
<keyword evidence="7 9" id="KW-0472">Membrane</keyword>
<accession>Q9LCD2</accession>
<feature type="transmembrane region" description="Helical" evidence="9">
    <location>
        <begin position="176"/>
        <end position="196"/>
    </location>
</feature>
<evidence type="ECO:0000256" key="3">
    <source>
        <dbReference type="ARBA" id="ARBA00022448"/>
    </source>
</evidence>
<comment type="similarity">
    <text evidence="2 9">Belongs to the binding-protein-dependent transport system permease family.</text>
</comment>
<proteinExistence type="inferred from homology"/>
<keyword evidence="5 9" id="KW-0812">Transmembrane</keyword>
<feature type="transmembrane region" description="Helical" evidence="9">
    <location>
        <begin position="146"/>
        <end position="164"/>
    </location>
</feature>
<evidence type="ECO:0000256" key="9">
    <source>
        <dbReference type="RuleBase" id="RU363032"/>
    </source>
</evidence>
<dbReference type="PROSITE" id="PS50928">
    <property type="entry name" value="ABC_TM1"/>
    <property type="match status" value="1"/>
</dbReference>
<reference evidence="11" key="1">
    <citation type="journal article" date="2000" name="Eur. J. Biochem.">
        <title>Gene cloning, nucleotide sequencing, and purification and characterization of the D-stereospecific amino-acid amidase from Ochrobactrum anthropi SV3.</title>
        <authorList>
            <person name="Komeda H."/>
            <person name="Asano Y."/>
        </authorList>
    </citation>
    <scope>NUCLEOTIDE SEQUENCE</scope>
    <source>
        <strain evidence="11">SCRC SV3</strain>
    </source>
</reference>
<comment type="function">
    <text evidence="8">Probably part of an ABC transporter complex that could be involved in peptide import. Probably responsible for the translocation of the substrate across the membrane.</text>
</comment>
<evidence type="ECO:0000256" key="6">
    <source>
        <dbReference type="ARBA" id="ARBA00022989"/>
    </source>
</evidence>
<evidence type="ECO:0000256" key="8">
    <source>
        <dbReference type="ARBA" id="ARBA00025454"/>
    </source>
</evidence>
<feature type="transmembrane region" description="Helical" evidence="9">
    <location>
        <begin position="101"/>
        <end position="125"/>
    </location>
</feature>
<protein>
    <submittedName>
        <fullName evidence="11">Dipeptide transporter DppB homolog</fullName>
    </submittedName>
</protein>
<dbReference type="InterPro" id="IPR045621">
    <property type="entry name" value="BPD_transp_1_N"/>
</dbReference>
<dbReference type="GO" id="GO:0005886">
    <property type="term" value="C:plasma membrane"/>
    <property type="evidence" value="ECO:0007669"/>
    <property type="project" value="UniProtKB-SubCell"/>
</dbReference>
<dbReference type="InterPro" id="IPR000515">
    <property type="entry name" value="MetI-like"/>
</dbReference>
<keyword evidence="4" id="KW-1003">Cell membrane</keyword>
<feature type="transmembrane region" description="Helical" evidence="9">
    <location>
        <begin position="12"/>
        <end position="32"/>
    </location>
</feature>
<comment type="subcellular location">
    <subcellularLocation>
        <location evidence="1">Cell inner membrane</location>
        <topology evidence="1">Multi-pass membrane protein</topology>
    </subcellularLocation>
    <subcellularLocation>
        <location evidence="9">Cell membrane</location>
        <topology evidence="9">Multi-pass membrane protein</topology>
    </subcellularLocation>
</comment>
<dbReference type="SUPFAM" id="SSF161098">
    <property type="entry name" value="MetI-like"/>
    <property type="match status" value="1"/>
</dbReference>
<evidence type="ECO:0000256" key="5">
    <source>
        <dbReference type="ARBA" id="ARBA00022692"/>
    </source>
</evidence>
<keyword evidence="6 9" id="KW-1133">Transmembrane helix</keyword>
<evidence type="ECO:0000256" key="1">
    <source>
        <dbReference type="ARBA" id="ARBA00004429"/>
    </source>
</evidence>